<dbReference type="PANTHER" id="PTHR10458:SF22">
    <property type="entry name" value="PEPTIDE DEFORMYLASE"/>
    <property type="match status" value="1"/>
</dbReference>
<dbReference type="AlphaFoldDB" id="A0A1M6BHL3"/>
<protein>
    <recommendedName>
        <fullName evidence="2">Peptide deformylase</fullName>
        <shortName evidence="2">PDF</shortName>
        <ecNumber evidence="2">3.5.1.88</ecNumber>
    </recommendedName>
    <alternativeName>
        <fullName evidence="2">Polypeptide deformylase</fullName>
    </alternativeName>
</protein>
<dbReference type="PIRSF" id="PIRSF004749">
    <property type="entry name" value="Pep_def"/>
    <property type="match status" value="1"/>
</dbReference>
<dbReference type="HAMAP" id="MF_00163">
    <property type="entry name" value="Pep_deformylase"/>
    <property type="match status" value="1"/>
</dbReference>
<reference evidence="4" key="1">
    <citation type="submission" date="2016-11" db="EMBL/GenBank/DDBJ databases">
        <authorList>
            <person name="Varghese N."/>
            <person name="Submissions S."/>
        </authorList>
    </citation>
    <scope>NUCLEOTIDE SEQUENCE [LARGE SCALE GENOMIC DNA]</scope>
    <source>
        <strain evidence="4">DSM 100564</strain>
    </source>
</reference>
<dbReference type="EC" id="3.5.1.88" evidence="2"/>
<gene>
    <name evidence="2" type="primary">def</name>
    <name evidence="3" type="ORF">SAMN05444000_101235</name>
</gene>
<dbReference type="GO" id="GO:0046872">
    <property type="term" value="F:metal ion binding"/>
    <property type="evidence" value="ECO:0007669"/>
    <property type="project" value="UniProtKB-KW"/>
</dbReference>
<evidence type="ECO:0000313" key="3">
    <source>
        <dbReference type="EMBL" id="SHI48199.1"/>
    </source>
</evidence>
<dbReference type="SUPFAM" id="SSF56420">
    <property type="entry name" value="Peptide deformylase"/>
    <property type="match status" value="1"/>
</dbReference>
<keyword evidence="2" id="KW-0408">Iron</keyword>
<dbReference type="GO" id="GO:0042586">
    <property type="term" value="F:peptide deformylase activity"/>
    <property type="evidence" value="ECO:0007669"/>
    <property type="project" value="UniProtKB-UniRule"/>
</dbReference>
<dbReference type="NCBIfam" id="NF001159">
    <property type="entry name" value="PRK00150.1-3"/>
    <property type="match status" value="1"/>
</dbReference>
<dbReference type="CDD" id="cd00487">
    <property type="entry name" value="Pep_deformylase"/>
    <property type="match status" value="1"/>
</dbReference>
<dbReference type="GO" id="GO:0006412">
    <property type="term" value="P:translation"/>
    <property type="evidence" value="ECO:0007669"/>
    <property type="project" value="UniProtKB-UniRule"/>
</dbReference>
<dbReference type="RefSeq" id="WP_073248524.1">
    <property type="nucleotide sequence ID" value="NZ_FQZQ01000001.1"/>
</dbReference>
<organism evidence="3 4">
    <name type="scientific">Shimia gijangensis</name>
    <dbReference type="NCBI Taxonomy" id="1470563"/>
    <lineage>
        <taxon>Bacteria</taxon>
        <taxon>Pseudomonadati</taxon>
        <taxon>Pseudomonadota</taxon>
        <taxon>Alphaproteobacteria</taxon>
        <taxon>Rhodobacterales</taxon>
        <taxon>Roseobacteraceae</taxon>
    </lineage>
</organism>
<dbReference type="Proteomes" id="UP000183982">
    <property type="component" value="Unassembled WGS sequence"/>
</dbReference>
<keyword evidence="2" id="KW-0648">Protein biosynthesis</keyword>
<proteinExistence type="inferred from homology"/>
<comment type="cofactor">
    <cofactor evidence="2">
        <name>Fe(2+)</name>
        <dbReference type="ChEBI" id="CHEBI:29033"/>
    </cofactor>
    <text evidence="2">Binds 1 Fe(2+) ion.</text>
</comment>
<feature type="active site" evidence="2">
    <location>
        <position position="136"/>
    </location>
</feature>
<dbReference type="STRING" id="1470563.SAMN05444000_101235"/>
<comment type="similarity">
    <text evidence="1 2">Belongs to the polypeptide deformylase family.</text>
</comment>
<name>A0A1M6BHL3_9RHOB</name>
<dbReference type="Gene3D" id="3.90.45.10">
    <property type="entry name" value="Peptide deformylase"/>
    <property type="match status" value="1"/>
</dbReference>
<dbReference type="PRINTS" id="PR01576">
    <property type="entry name" value="PDEFORMYLASE"/>
</dbReference>
<dbReference type="InterPro" id="IPR023635">
    <property type="entry name" value="Peptide_deformylase"/>
</dbReference>
<comment type="catalytic activity">
    <reaction evidence="2">
        <text>N-terminal N-formyl-L-methionyl-[peptide] + H2O = N-terminal L-methionyl-[peptide] + formate</text>
        <dbReference type="Rhea" id="RHEA:24420"/>
        <dbReference type="Rhea" id="RHEA-COMP:10639"/>
        <dbReference type="Rhea" id="RHEA-COMP:10640"/>
        <dbReference type="ChEBI" id="CHEBI:15377"/>
        <dbReference type="ChEBI" id="CHEBI:15740"/>
        <dbReference type="ChEBI" id="CHEBI:49298"/>
        <dbReference type="ChEBI" id="CHEBI:64731"/>
        <dbReference type="EC" id="3.5.1.88"/>
    </reaction>
</comment>
<dbReference type="PANTHER" id="PTHR10458">
    <property type="entry name" value="PEPTIDE DEFORMYLASE"/>
    <property type="match status" value="1"/>
</dbReference>
<dbReference type="Pfam" id="PF01327">
    <property type="entry name" value="Pep_deformylase"/>
    <property type="match status" value="1"/>
</dbReference>
<evidence type="ECO:0000256" key="2">
    <source>
        <dbReference type="HAMAP-Rule" id="MF_00163"/>
    </source>
</evidence>
<evidence type="ECO:0000313" key="4">
    <source>
        <dbReference type="Proteomes" id="UP000183982"/>
    </source>
</evidence>
<keyword evidence="4" id="KW-1185">Reference proteome</keyword>
<sequence length="165" mass="18611">MSTLPILHWPDTRLATVCERVDRPSAISQLAEKMLRTMYDAKGRGLAAPQVGVLARLFVMDPTWKDSAESPYVCINPQITDRSEELVTGEEACLSIPGISADVTRHAEITLWWQDVDSVWVEERLTGFAAVCAQHELDHLDGVVIFDRVNNEMRTRLEQDYKVQG</sequence>
<feature type="binding site" evidence="2">
    <location>
        <position position="135"/>
    </location>
    <ligand>
        <name>Fe cation</name>
        <dbReference type="ChEBI" id="CHEBI:24875"/>
    </ligand>
</feature>
<keyword evidence="2" id="KW-0479">Metal-binding</keyword>
<keyword evidence="2" id="KW-0378">Hydrolase</keyword>
<evidence type="ECO:0000256" key="1">
    <source>
        <dbReference type="ARBA" id="ARBA00010759"/>
    </source>
</evidence>
<accession>A0A1M6BHL3</accession>
<comment type="function">
    <text evidence="2">Removes the formyl group from the N-terminal Met of newly synthesized proteins. Requires at least a dipeptide for an efficient rate of reaction. N-terminal L-methionine is a prerequisite for activity but the enzyme has broad specificity at other positions.</text>
</comment>
<dbReference type="InterPro" id="IPR036821">
    <property type="entry name" value="Peptide_deformylase_sf"/>
</dbReference>
<dbReference type="NCBIfam" id="TIGR00079">
    <property type="entry name" value="pept_deformyl"/>
    <property type="match status" value="1"/>
</dbReference>
<feature type="binding site" evidence="2">
    <location>
        <position position="139"/>
    </location>
    <ligand>
        <name>Fe cation</name>
        <dbReference type="ChEBI" id="CHEBI:24875"/>
    </ligand>
</feature>
<dbReference type="EMBL" id="FQZQ01000001">
    <property type="protein sequence ID" value="SHI48199.1"/>
    <property type="molecule type" value="Genomic_DNA"/>
</dbReference>
<dbReference type="OrthoDB" id="9804313at2"/>
<feature type="binding site" evidence="2">
    <location>
        <position position="93"/>
    </location>
    <ligand>
        <name>Fe cation</name>
        <dbReference type="ChEBI" id="CHEBI:24875"/>
    </ligand>
</feature>